<feature type="domain" description="Phospholipid/glycerol acyltransferase" evidence="2">
    <location>
        <begin position="58"/>
        <end position="171"/>
    </location>
</feature>
<dbReference type="InterPro" id="IPR042099">
    <property type="entry name" value="ANL_N_sf"/>
</dbReference>
<dbReference type="CDD" id="cd07989">
    <property type="entry name" value="LPLAT_AGPAT-like"/>
    <property type="match status" value="1"/>
</dbReference>
<dbReference type="Gene3D" id="3.30.300.30">
    <property type="match status" value="1"/>
</dbReference>
<comment type="caution">
    <text evidence="3">The sequence shown here is derived from an EMBL/GenBank/DDBJ whole genome shotgun (WGS) entry which is preliminary data.</text>
</comment>
<gene>
    <name evidence="3" type="primary">aas</name>
    <name evidence="3" type="ORF">Poly51_45690</name>
</gene>
<dbReference type="PANTHER" id="PTHR43767:SF10">
    <property type="entry name" value="SURFACTIN SYNTHASE SUBUNIT 1"/>
    <property type="match status" value="1"/>
</dbReference>
<keyword evidence="4" id="KW-1185">Reference proteome</keyword>
<dbReference type="InterPro" id="IPR020845">
    <property type="entry name" value="AMP-binding_CS"/>
</dbReference>
<evidence type="ECO:0000313" key="4">
    <source>
        <dbReference type="Proteomes" id="UP000318288"/>
    </source>
</evidence>
<dbReference type="Pfam" id="PF01553">
    <property type="entry name" value="Acyltransferase"/>
    <property type="match status" value="1"/>
</dbReference>
<dbReference type="AlphaFoldDB" id="A0A5C6EIP8"/>
<sequence length="767" mass="83530">MNGWLIALAVSAAVFFALVALAIISPRRFVRLPFNILLSLLYRKRIFGLENLPTDGGCLVISNHVSWIDGILILWMLPRNVRFIVDGANFSSSIGTYLGNAFDTIFMMSQIKSIGRAIKAGREAIVDGDVVGVFPEGTISRTGQLQAFKPGITKIIKGTDAPVVPMWMDGMWGSIFSFSGGKFFYKWPKQFRRTLTLYIDKPVPADTPLEILRTRVQALGARATIDHRSQLPILAKGMIRVCRRRGGQMQAADSMGTEVSGREMLIRILALRRTLRREVFSDDEKYVGVLLPPSVGGVIVNIALAMDQRISANLNYTVSSDVMNHCIAEVGIKHVLTSERFLSKLDVKIDAEVILLDTLKDKVTKLDKAIAFIQATVVPASLLDRILGLSNVDGDDILTIIFTSGSTGMPKGVLLSNANISHNVDAIERAVKLDMNDTVLGVLPFFHSFGYSVTLWGAMSLGPRGIYHFNPLDSKQIGKLAEKYGVTVLLATPTFLRGYLRRVTPEQFSKLDVVVVGAEKMPAELFESFEKKFGVRPVEGYGATELSPLVSVNIPPSRSSAAHQADRVEGSVGRPLPGVSARVVSPDSGDELRAGEDGMLMVTGPNVMRGYANQEEMTGKAIQDGWYVTGDIANVDDQGFIHITGRLSRFSKIGGEMVPHVRIEEELSRLFCEGDDDETLRICVTAVPDAKKGERLIVLHVPTTKEIDDIRKGLSEAGLPNLFIPGRDGFIEVEAIPMLGTGKLDLKAAKDVAASLATSAGASDGDD</sequence>
<dbReference type="SMART" id="SM00563">
    <property type="entry name" value="PlsC"/>
    <property type="match status" value="1"/>
</dbReference>
<dbReference type="PROSITE" id="PS00455">
    <property type="entry name" value="AMP_BINDING"/>
    <property type="match status" value="1"/>
</dbReference>
<dbReference type="GO" id="GO:0016746">
    <property type="term" value="F:acyltransferase activity"/>
    <property type="evidence" value="ECO:0007669"/>
    <property type="project" value="InterPro"/>
</dbReference>
<dbReference type="InterPro" id="IPR045851">
    <property type="entry name" value="AMP-bd_C_sf"/>
</dbReference>
<accession>A0A5C6EIP8</accession>
<name>A0A5C6EIP8_9BACT</name>
<evidence type="ECO:0000313" key="3">
    <source>
        <dbReference type="EMBL" id="TWU48668.1"/>
    </source>
</evidence>
<proteinExistence type="predicted"/>
<feature type="region of interest" description="Disordered" evidence="1">
    <location>
        <begin position="576"/>
        <end position="595"/>
    </location>
</feature>
<organism evidence="3 4">
    <name type="scientific">Rubripirellula tenax</name>
    <dbReference type="NCBI Taxonomy" id="2528015"/>
    <lineage>
        <taxon>Bacteria</taxon>
        <taxon>Pseudomonadati</taxon>
        <taxon>Planctomycetota</taxon>
        <taxon>Planctomycetia</taxon>
        <taxon>Pirellulales</taxon>
        <taxon>Pirellulaceae</taxon>
        <taxon>Rubripirellula</taxon>
    </lineage>
</organism>
<dbReference type="Proteomes" id="UP000318288">
    <property type="component" value="Unassembled WGS sequence"/>
</dbReference>
<dbReference type="Gene3D" id="3.40.50.12780">
    <property type="entry name" value="N-terminal domain of ligase-like"/>
    <property type="match status" value="1"/>
</dbReference>
<dbReference type="EMBL" id="SJPW01000006">
    <property type="protein sequence ID" value="TWU48668.1"/>
    <property type="molecule type" value="Genomic_DNA"/>
</dbReference>
<dbReference type="Pfam" id="PF00501">
    <property type="entry name" value="AMP-binding"/>
    <property type="match status" value="1"/>
</dbReference>
<dbReference type="InterPro" id="IPR050237">
    <property type="entry name" value="ATP-dep_AMP-bd_enzyme"/>
</dbReference>
<evidence type="ECO:0000256" key="1">
    <source>
        <dbReference type="SAM" id="MobiDB-lite"/>
    </source>
</evidence>
<reference evidence="3 4" key="1">
    <citation type="submission" date="2019-02" db="EMBL/GenBank/DDBJ databases">
        <title>Deep-cultivation of Planctomycetes and their phenomic and genomic characterization uncovers novel biology.</title>
        <authorList>
            <person name="Wiegand S."/>
            <person name="Jogler M."/>
            <person name="Boedeker C."/>
            <person name="Pinto D."/>
            <person name="Vollmers J."/>
            <person name="Rivas-Marin E."/>
            <person name="Kohn T."/>
            <person name="Peeters S.H."/>
            <person name="Heuer A."/>
            <person name="Rast P."/>
            <person name="Oberbeckmann S."/>
            <person name="Bunk B."/>
            <person name="Jeske O."/>
            <person name="Meyerdierks A."/>
            <person name="Storesund J.E."/>
            <person name="Kallscheuer N."/>
            <person name="Luecker S."/>
            <person name="Lage O.M."/>
            <person name="Pohl T."/>
            <person name="Merkel B.J."/>
            <person name="Hornburger P."/>
            <person name="Mueller R.-W."/>
            <person name="Bruemmer F."/>
            <person name="Labrenz M."/>
            <person name="Spormann A.M."/>
            <person name="Op Den Camp H."/>
            <person name="Overmann J."/>
            <person name="Amann R."/>
            <person name="Jetten M.S.M."/>
            <person name="Mascher T."/>
            <person name="Medema M.H."/>
            <person name="Devos D.P."/>
            <person name="Kaster A.-K."/>
            <person name="Ovreas L."/>
            <person name="Rohde M."/>
            <person name="Galperin M.Y."/>
            <person name="Jogler C."/>
        </authorList>
    </citation>
    <scope>NUCLEOTIDE SEQUENCE [LARGE SCALE GENOMIC DNA]</scope>
    <source>
        <strain evidence="3 4">Poly51</strain>
    </source>
</reference>
<dbReference type="RefSeq" id="WP_146460157.1">
    <property type="nucleotide sequence ID" value="NZ_SJPW01000006.1"/>
</dbReference>
<dbReference type="SUPFAM" id="SSF69593">
    <property type="entry name" value="Glycerol-3-phosphate (1)-acyltransferase"/>
    <property type="match status" value="1"/>
</dbReference>
<dbReference type="OrthoDB" id="9757771at2"/>
<dbReference type="InterPro" id="IPR002123">
    <property type="entry name" value="Plipid/glycerol_acylTrfase"/>
</dbReference>
<dbReference type="SUPFAM" id="SSF56801">
    <property type="entry name" value="Acetyl-CoA synthetase-like"/>
    <property type="match status" value="1"/>
</dbReference>
<dbReference type="InterPro" id="IPR000873">
    <property type="entry name" value="AMP-dep_synth/lig_dom"/>
</dbReference>
<dbReference type="PANTHER" id="PTHR43767">
    <property type="entry name" value="LONG-CHAIN-FATTY-ACID--COA LIGASE"/>
    <property type="match status" value="1"/>
</dbReference>
<evidence type="ECO:0000259" key="2">
    <source>
        <dbReference type="SMART" id="SM00563"/>
    </source>
</evidence>
<protein>
    <submittedName>
        <fullName evidence="3">Bifunctional protein Aas</fullName>
    </submittedName>
</protein>